<dbReference type="EMBL" id="PQWO01000012">
    <property type="protein sequence ID" value="PZD72093.1"/>
    <property type="molecule type" value="Genomic_DNA"/>
</dbReference>
<evidence type="ECO:0000256" key="5">
    <source>
        <dbReference type="ARBA" id="ARBA00023136"/>
    </source>
</evidence>
<feature type="transmembrane region" description="Helical" evidence="6">
    <location>
        <begin position="54"/>
        <end position="80"/>
    </location>
</feature>
<dbReference type="AlphaFoldDB" id="A0A2W1JE67"/>
<comment type="caution">
    <text evidence="8">The sequence shown here is derived from an EMBL/GenBank/DDBJ whole genome shotgun (WGS) entry which is preliminary data.</text>
</comment>
<evidence type="ECO:0000256" key="6">
    <source>
        <dbReference type="RuleBase" id="RU366058"/>
    </source>
</evidence>
<proteinExistence type="inferred from homology"/>
<dbReference type="PANTHER" id="PTHR12677:SF59">
    <property type="entry name" value="GOLGI APPARATUS MEMBRANE PROTEIN TVP38-RELATED"/>
    <property type="match status" value="1"/>
</dbReference>
<reference evidence="8 9" key="1">
    <citation type="journal article" date="2018" name="Sci. Rep.">
        <title>A novel species of the marine cyanobacterium Acaryochloris with a unique pigment content and lifestyle.</title>
        <authorList>
            <person name="Partensky F."/>
            <person name="Six C."/>
            <person name="Ratin M."/>
            <person name="Garczarek L."/>
            <person name="Vaulot D."/>
            <person name="Probert I."/>
            <person name="Calteau A."/>
            <person name="Gourvil P."/>
            <person name="Marie D."/>
            <person name="Grebert T."/>
            <person name="Bouchier C."/>
            <person name="Le Panse S."/>
            <person name="Gachenot M."/>
            <person name="Rodriguez F."/>
            <person name="Garrido J.L."/>
        </authorList>
    </citation>
    <scope>NUCLEOTIDE SEQUENCE [LARGE SCALE GENOMIC DNA]</scope>
    <source>
        <strain evidence="8 9">RCC1774</strain>
    </source>
</reference>
<dbReference type="OrthoDB" id="9812980at2"/>
<evidence type="ECO:0000259" key="7">
    <source>
        <dbReference type="Pfam" id="PF09335"/>
    </source>
</evidence>
<dbReference type="InterPro" id="IPR032816">
    <property type="entry name" value="VTT_dom"/>
</dbReference>
<keyword evidence="4 6" id="KW-1133">Transmembrane helix</keyword>
<dbReference type="InterPro" id="IPR015414">
    <property type="entry name" value="TMEM64"/>
</dbReference>
<sequence>MQQSLSRVKRHVPRPALLALASLLCVLALPKLLEFIPLLFNQMRLLEELRQSGFWAVVIFILLHIGATMIGIPGVVLTLVGGVAFGLVWGSLWSLIGATLGAIAAFWMARSLLHGWAQRRIRDQKLLTVFNDAIQKHPFAFVLTVRFAPISPFNLVNFLFGLTEVHWMPYSLGTLIGIIPGVMAYTWVGVTGHQAMQGENLSSFIIACSLLALMSAFPLLMRKRRYP</sequence>
<evidence type="ECO:0000256" key="1">
    <source>
        <dbReference type="ARBA" id="ARBA00004651"/>
    </source>
</evidence>
<gene>
    <name evidence="8" type="primary">ydjZ_4</name>
    <name evidence="8" type="ORF">C1752_04010</name>
</gene>
<feature type="transmembrane region" description="Helical" evidence="6">
    <location>
        <begin position="200"/>
        <end position="221"/>
    </location>
</feature>
<name>A0A2W1JE67_9CYAN</name>
<evidence type="ECO:0000256" key="2">
    <source>
        <dbReference type="ARBA" id="ARBA00022475"/>
    </source>
</evidence>
<dbReference type="RefSeq" id="WP_110987415.1">
    <property type="nucleotide sequence ID" value="NZ_CAWNWM010000012.1"/>
</dbReference>
<feature type="domain" description="VTT" evidence="7">
    <location>
        <begin position="72"/>
        <end position="189"/>
    </location>
</feature>
<dbReference type="GO" id="GO:0005886">
    <property type="term" value="C:plasma membrane"/>
    <property type="evidence" value="ECO:0007669"/>
    <property type="project" value="UniProtKB-SubCell"/>
</dbReference>
<keyword evidence="2 6" id="KW-1003">Cell membrane</keyword>
<keyword evidence="9" id="KW-1185">Reference proteome</keyword>
<evidence type="ECO:0000313" key="9">
    <source>
        <dbReference type="Proteomes" id="UP000248857"/>
    </source>
</evidence>
<feature type="transmembrane region" description="Helical" evidence="6">
    <location>
        <begin position="167"/>
        <end position="188"/>
    </location>
</feature>
<feature type="transmembrane region" description="Helical" evidence="6">
    <location>
        <begin position="87"/>
        <end position="109"/>
    </location>
</feature>
<keyword evidence="5 6" id="KW-0472">Membrane</keyword>
<dbReference type="Proteomes" id="UP000248857">
    <property type="component" value="Unassembled WGS sequence"/>
</dbReference>
<evidence type="ECO:0000256" key="4">
    <source>
        <dbReference type="ARBA" id="ARBA00022989"/>
    </source>
</evidence>
<comment type="similarity">
    <text evidence="6">Belongs to the TVP38/TMEM64 family.</text>
</comment>
<accession>A0A2W1JE67</accession>
<dbReference type="Pfam" id="PF09335">
    <property type="entry name" value="VTT_dom"/>
    <property type="match status" value="1"/>
</dbReference>
<keyword evidence="3 6" id="KW-0812">Transmembrane</keyword>
<evidence type="ECO:0000256" key="3">
    <source>
        <dbReference type="ARBA" id="ARBA00022692"/>
    </source>
</evidence>
<organism evidence="8 9">
    <name type="scientific">Acaryochloris thomasi RCC1774</name>
    <dbReference type="NCBI Taxonomy" id="1764569"/>
    <lineage>
        <taxon>Bacteria</taxon>
        <taxon>Bacillati</taxon>
        <taxon>Cyanobacteriota</taxon>
        <taxon>Cyanophyceae</taxon>
        <taxon>Acaryochloridales</taxon>
        <taxon>Acaryochloridaceae</taxon>
        <taxon>Acaryochloris</taxon>
        <taxon>Acaryochloris thomasi</taxon>
    </lineage>
</organism>
<comment type="subcellular location">
    <subcellularLocation>
        <location evidence="1 6">Cell membrane</location>
        <topology evidence="1 6">Multi-pass membrane protein</topology>
    </subcellularLocation>
</comment>
<evidence type="ECO:0000313" key="8">
    <source>
        <dbReference type="EMBL" id="PZD72093.1"/>
    </source>
</evidence>
<feature type="transmembrane region" description="Helical" evidence="6">
    <location>
        <begin position="139"/>
        <end position="160"/>
    </location>
</feature>
<dbReference type="PANTHER" id="PTHR12677">
    <property type="entry name" value="GOLGI APPARATUS MEMBRANE PROTEIN TVP38-RELATED"/>
    <property type="match status" value="1"/>
</dbReference>
<protein>
    <recommendedName>
        <fullName evidence="6">TVP38/TMEM64 family membrane protein</fullName>
    </recommendedName>
</protein>